<comment type="function">
    <text evidence="4">Involved in the maturation of [NiFe] hydrogenases. Required for nickel insertion into the metal center of the hydrogenase.</text>
</comment>
<name>A0AB38FS88_9ENTR</name>
<comment type="similarity">
    <text evidence="4">Belongs to the HypA/HybF family.</text>
</comment>
<dbReference type="FunFam" id="3.30.2320.80:FF:000001">
    <property type="entry name" value="Hydrogenase maturation factor HypA"/>
    <property type="match status" value="1"/>
</dbReference>
<dbReference type="AlphaFoldDB" id="A0AB38FS88"/>
<dbReference type="GO" id="GO:0051604">
    <property type="term" value="P:protein maturation"/>
    <property type="evidence" value="ECO:0007669"/>
    <property type="project" value="InterPro"/>
</dbReference>
<dbReference type="HAMAP" id="MF_00213">
    <property type="entry name" value="HypA_HybF"/>
    <property type="match status" value="1"/>
</dbReference>
<dbReference type="InterPro" id="IPR000688">
    <property type="entry name" value="HypA/HybF"/>
</dbReference>
<evidence type="ECO:0000313" key="5">
    <source>
        <dbReference type="EMBL" id="RKR64721.1"/>
    </source>
</evidence>
<evidence type="ECO:0000256" key="2">
    <source>
        <dbReference type="ARBA" id="ARBA00022723"/>
    </source>
</evidence>
<keyword evidence="3 4" id="KW-0862">Zinc</keyword>
<keyword evidence="2 4" id="KW-0479">Metal-binding</keyword>
<dbReference type="NCBIfam" id="NF002979">
    <property type="entry name" value="PRK03681.1"/>
    <property type="match status" value="1"/>
</dbReference>
<dbReference type="Pfam" id="PF01155">
    <property type="entry name" value="HypA"/>
    <property type="match status" value="1"/>
</dbReference>
<proteinExistence type="inferred from homology"/>
<dbReference type="RefSeq" id="WP_038257821.1">
    <property type="nucleotide sequence ID" value="NZ_CABKQJ010000016.1"/>
</dbReference>
<dbReference type="Proteomes" id="UP000267341">
    <property type="component" value="Unassembled WGS sequence"/>
</dbReference>
<feature type="binding site" evidence="4">
    <location>
        <position position="92"/>
    </location>
    <ligand>
        <name>Zn(2+)</name>
        <dbReference type="ChEBI" id="CHEBI:29105"/>
    </ligand>
</feature>
<protein>
    <recommendedName>
        <fullName evidence="4">Hydrogenase maturation factor HypA</fullName>
    </recommendedName>
</protein>
<evidence type="ECO:0000256" key="3">
    <source>
        <dbReference type="ARBA" id="ARBA00022833"/>
    </source>
</evidence>
<dbReference type="Proteomes" id="UP000251313">
    <property type="component" value="Unassembled WGS sequence"/>
</dbReference>
<reference evidence="5 8" key="2">
    <citation type="submission" date="2018-10" db="EMBL/GenBank/DDBJ databases">
        <title>Genomic Encyclopedia of Type Strains, Phase IV (KMG-IV): sequencing the most valuable type-strain genomes for metagenomic binning, comparative biology and taxonomic classification.</title>
        <authorList>
            <person name="Goeker M."/>
        </authorList>
    </citation>
    <scope>NUCLEOTIDE SEQUENCE [LARGE SCALE GENOMIC DNA]</scope>
    <source>
        <strain evidence="5 8">DSM 5079</strain>
    </source>
</reference>
<accession>A0AB38FS88</accession>
<dbReference type="GO" id="GO:0016530">
    <property type="term" value="F:metallochaperone activity"/>
    <property type="evidence" value="ECO:0007669"/>
    <property type="project" value="UniProtKB-ARBA"/>
</dbReference>
<feature type="binding site" evidence="4">
    <location>
        <position position="2"/>
    </location>
    <ligand>
        <name>Ni(2+)</name>
        <dbReference type="ChEBI" id="CHEBI:49786"/>
    </ligand>
</feature>
<keyword evidence="8" id="KW-1185">Reference proteome</keyword>
<dbReference type="GeneID" id="66903471"/>
<evidence type="ECO:0000313" key="7">
    <source>
        <dbReference type="Proteomes" id="UP000251313"/>
    </source>
</evidence>
<dbReference type="PANTHER" id="PTHR34535:SF3">
    <property type="entry name" value="HYDROGENASE MATURATION FACTOR HYPA"/>
    <property type="match status" value="1"/>
</dbReference>
<organism evidence="6 7">
    <name type="scientific">Yokenella regensburgei</name>
    <dbReference type="NCBI Taxonomy" id="158877"/>
    <lineage>
        <taxon>Bacteria</taxon>
        <taxon>Pseudomonadati</taxon>
        <taxon>Pseudomonadota</taxon>
        <taxon>Gammaproteobacteria</taxon>
        <taxon>Enterobacterales</taxon>
        <taxon>Enterobacteriaceae</taxon>
        <taxon>Yokenella</taxon>
    </lineage>
</organism>
<dbReference type="EMBL" id="UAVL01000001">
    <property type="protein sequence ID" value="SQA60680.1"/>
    <property type="molecule type" value="Genomic_DNA"/>
</dbReference>
<feature type="binding site" evidence="4">
    <location>
        <position position="89"/>
    </location>
    <ligand>
        <name>Zn(2+)</name>
        <dbReference type="ChEBI" id="CHEBI:29105"/>
    </ligand>
</feature>
<dbReference type="EMBL" id="RBIZ01000003">
    <property type="protein sequence ID" value="RKR64721.1"/>
    <property type="molecule type" value="Genomic_DNA"/>
</dbReference>
<evidence type="ECO:0000313" key="8">
    <source>
        <dbReference type="Proteomes" id="UP000267341"/>
    </source>
</evidence>
<comment type="caution">
    <text evidence="6">The sequence shown here is derived from an EMBL/GenBank/DDBJ whole genome shotgun (WGS) entry which is preliminary data.</text>
</comment>
<dbReference type="PIRSF" id="PIRSF004761">
    <property type="entry name" value="Hydrgn_mat_HypA"/>
    <property type="match status" value="1"/>
</dbReference>
<evidence type="ECO:0000256" key="1">
    <source>
        <dbReference type="ARBA" id="ARBA00022596"/>
    </source>
</evidence>
<feature type="binding site" evidence="4">
    <location>
        <position position="73"/>
    </location>
    <ligand>
        <name>Zn(2+)</name>
        <dbReference type="ChEBI" id="CHEBI:29105"/>
    </ligand>
</feature>
<dbReference type="NCBIfam" id="TIGR00100">
    <property type="entry name" value="hypA"/>
    <property type="match status" value="1"/>
</dbReference>
<reference evidence="6 7" key="1">
    <citation type="submission" date="2018-06" db="EMBL/GenBank/DDBJ databases">
        <authorList>
            <consortium name="Pathogen Informatics"/>
            <person name="Doyle S."/>
        </authorList>
    </citation>
    <scope>NUCLEOTIDE SEQUENCE [LARGE SCALE GENOMIC DNA]</scope>
    <source>
        <strain evidence="6 7">NCTC11967</strain>
    </source>
</reference>
<sequence>MHEMSLCLNMMDLIEEHAHKHHARRVTAVWLEVGALSCVEEHALRFGFEVACRSTVAEGCRLWLDYKLAPAWCWDCCVSVEVDRHDAACPQCGGHALKIDGGDSLRITQMEVE</sequence>
<dbReference type="GO" id="GO:0008270">
    <property type="term" value="F:zinc ion binding"/>
    <property type="evidence" value="ECO:0007669"/>
    <property type="project" value="UniProtKB-UniRule"/>
</dbReference>
<dbReference type="GO" id="GO:0016151">
    <property type="term" value="F:nickel cation binding"/>
    <property type="evidence" value="ECO:0007669"/>
    <property type="project" value="UniProtKB-UniRule"/>
</dbReference>
<dbReference type="Gene3D" id="3.30.2320.80">
    <property type="match status" value="1"/>
</dbReference>
<evidence type="ECO:0000256" key="4">
    <source>
        <dbReference type="HAMAP-Rule" id="MF_00213"/>
    </source>
</evidence>
<evidence type="ECO:0000313" key="6">
    <source>
        <dbReference type="EMBL" id="SQA60680.1"/>
    </source>
</evidence>
<dbReference type="PANTHER" id="PTHR34535">
    <property type="entry name" value="HYDROGENASE MATURATION FACTOR HYPA"/>
    <property type="match status" value="1"/>
</dbReference>
<gene>
    <name evidence="6" type="primary">hypA_1</name>
    <name evidence="4" type="synonym">hypA</name>
    <name evidence="5" type="ORF">C7387_1426</name>
    <name evidence="6" type="ORF">NCTC11967_00803</name>
</gene>
<keyword evidence="1 4" id="KW-0533">Nickel</keyword>
<feature type="binding site" evidence="4">
    <location>
        <position position="76"/>
    </location>
    <ligand>
        <name>Zn(2+)</name>
        <dbReference type="ChEBI" id="CHEBI:29105"/>
    </ligand>
</feature>
<dbReference type="NCBIfam" id="NF009046">
    <property type="entry name" value="PRK12380.1"/>
    <property type="match status" value="1"/>
</dbReference>